<evidence type="ECO:0000256" key="4">
    <source>
        <dbReference type="ARBA" id="ARBA00023125"/>
    </source>
</evidence>
<feature type="domain" description="HTH myb-type" evidence="9">
    <location>
        <begin position="25"/>
        <end position="80"/>
    </location>
</feature>
<sequence>MEVLKPSAASTSSGSSNTSSCDKDLEERIKGPWSPEEDAALQQLVEQHGARNWSVISKGIAGRSGKSCRLRWCNQLSPQVEHRPFTAAEDAAIVRAHLLHGNKWATIARLLPGRTDNAIKNHWNSTLRRRAATMTVATAAAATGERHDDSRASTKRSCCDMMNHSDEPEQDLQEAVTKKSDARIGSPPPLFKPASKLPSPPLGQESAAATMATVRTDPPTSLSLCLPGSIEDTTTGAIAKRAMEEGRQKTPASFLSLAHAIQEKDLASLPRGGYLRMEEVVDLMAAAIRAAVSLSLAPILRHASPPMSVEGDDRMGLMLRDMVSREVSSYMAAAASFPPKQP</sequence>
<dbReference type="PANTHER" id="PTHR45614:SF82">
    <property type="entry name" value="OS01G0977300 PROTEIN"/>
    <property type="match status" value="1"/>
</dbReference>
<evidence type="ECO:0000259" key="9">
    <source>
        <dbReference type="PROSITE" id="PS51294"/>
    </source>
</evidence>
<dbReference type="InterPro" id="IPR017930">
    <property type="entry name" value="Myb_dom"/>
</dbReference>
<keyword evidence="6" id="KW-0539">Nucleus</keyword>
<dbReference type="InterPro" id="IPR001005">
    <property type="entry name" value="SANT/Myb"/>
</dbReference>
<comment type="subcellular location">
    <subcellularLocation>
        <location evidence="1">Nucleus</location>
    </subcellularLocation>
</comment>
<evidence type="ECO:0000259" key="8">
    <source>
        <dbReference type="PROSITE" id="PS50090"/>
    </source>
</evidence>
<dbReference type="PROSITE" id="PS50090">
    <property type="entry name" value="MYB_LIKE"/>
    <property type="match status" value="2"/>
</dbReference>
<dbReference type="FunFam" id="1.10.10.60:FF:000060">
    <property type="entry name" value="MYB transcription factor"/>
    <property type="match status" value="1"/>
</dbReference>
<evidence type="ECO:0000256" key="6">
    <source>
        <dbReference type="ARBA" id="ARBA00023242"/>
    </source>
</evidence>
<name>A0A6G8MW24_SELML</name>
<feature type="compositionally biased region" description="Low complexity" evidence="7">
    <location>
        <begin position="7"/>
        <end position="20"/>
    </location>
</feature>
<dbReference type="SUPFAM" id="SSF46689">
    <property type="entry name" value="Homeodomain-like"/>
    <property type="match status" value="1"/>
</dbReference>
<dbReference type="GO" id="GO:0005634">
    <property type="term" value="C:nucleus"/>
    <property type="evidence" value="ECO:0007669"/>
    <property type="project" value="UniProtKB-SubCell"/>
</dbReference>
<keyword evidence="5" id="KW-0804">Transcription</keyword>
<evidence type="ECO:0000256" key="3">
    <source>
        <dbReference type="ARBA" id="ARBA00023015"/>
    </source>
</evidence>
<protein>
    <submittedName>
        <fullName evidence="10">R2R3-MYB transcription factor</fullName>
    </submittedName>
</protein>
<dbReference type="AlphaFoldDB" id="A0A6G8MW24"/>
<dbReference type="Pfam" id="PF00249">
    <property type="entry name" value="Myb_DNA-binding"/>
    <property type="match status" value="2"/>
</dbReference>
<reference evidence="10" key="1">
    <citation type="submission" date="2019-07" db="EMBL/GenBank/DDBJ databases">
        <authorList>
            <person name="Jiang C.-K."/>
            <person name="Rao G.-Y."/>
        </authorList>
    </citation>
    <scope>NUCLEOTIDE SEQUENCE</scope>
    <source>
        <strain evidence="10">Chongqing</strain>
    </source>
</reference>
<feature type="region of interest" description="Disordered" evidence="7">
    <location>
        <begin position="161"/>
        <end position="209"/>
    </location>
</feature>
<keyword evidence="2" id="KW-0677">Repeat</keyword>
<evidence type="ECO:0000256" key="5">
    <source>
        <dbReference type="ARBA" id="ARBA00023163"/>
    </source>
</evidence>
<dbReference type="InterPro" id="IPR009057">
    <property type="entry name" value="Homeodomain-like_sf"/>
</dbReference>
<dbReference type="SMART" id="SM00717">
    <property type="entry name" value="SANT"/>
    <property type="match status" value="2"/>
</dbReference>
<organism evidence="10">
    <name type="scientific">Selaginella moellendorffii</name>
    <name type="common">Spikemoss</name>
    <dbReference type="NCBI Taxonomy" id="88036"/>
    <lineage>
        <taxon>Eukaryota</taxon>
        <taxon>Viridiplantae</taxon>
        <taxon>Streptophyta</taxon>
        <taxon>Embryophyta</taxon>
        <taxon>Tracheophyta</taxon>
        <taxon>Lycopodiopsida</taxon>
        <taxon>Selaginellales</taxon>
        <taxon>Selaginellaceae</taxon>
        <taxon>Selaginella</taxon>
    </lineage>
</organism>
<evidence type="ECO:0000313" key="10">
    <source>
        <dbReference type="EMBL" id="QIN53281.1"/>
    </source>
</evidence>
<dbReference type="InterPro" id="IPR050560">
    <property type="entry name" value="MYB_TF"/>
</dbReference>
<feature type="domain" description="Myb-like" evidence="8">
    <location>
        <begin position="25"/>
        <end position="76"/>
    </location>
</feature>
<evidence type="ECO:0000256" key="1">
    <source>
        <dbReference type="ARBA" id="ARBA00004123"/>
    </source>
</evidence>
<feature type="region of interest" description="Disordered" evidence="7">
    <location>
        <begin position="1"/>
        <end position="32"/>
    </location>
</feature>
<proteinExistence type="evidence at transcript level"/>
<dbReference type="EMBL" id="MN199005">
    <property type="protein sequence ID" value="QIN53281.1"/>
    <property type="molecule type" value="mRNA"/>
</dbReference>
<feature type="domain" description="HTH myb-type" evidence="9">
    <location>
        <begin position="82"/>
        <end position="131"/>
    </location>
</feature>
<dbReference type="Gene3D" id="1.10.10.60">
    <property type="entry name" value="Homeodomain-like"/>
    <property type="match status" value="2"/>
</dbReference>
<keyword evidence="3" id="KW-0805">Transcription regulation</keyword>
<dbReference type="PROSITE" id="PS51294">
    <property type="entry name" value="HTH_MYB"/>
    <property type="match status" value="2"/>
</dbReference>
<evidence type="ECO:0000256" key="2">
    <source>
        <dbReference type="ARBA" id="ARBA00022737"/>
    </source>
</evidence>
<feature type="compositionally biased region" description="Basic and acidic residues" evidence="7">
    <location>
        <begin position="21"/>
        <end position="30"/>
    </location>
</feature>
<keyword evidence="4" id="KW-0238">DNA-binding</keyword>
<evidence type="ECO:0000256" key="7">
    <source>
        <dbReference type="SAM" id="MobiDB-lite"/>
    </source>
</evidence>
<accession>A0A6G8MW24</accession>
<feature type="domain" description="Myb-like" evidence="8">
    <location>
        <begin position="77"/>
        <end position="127"/>
    </location>
</feature>
<dbReference type="CDD" id="cd00167">
    <property type="entry name" value="SANT"/>
    <property type="match status" value="2"/>
</dbReference>
<dbReference type="GO" id="GO:0003677">
    <property type="term" value="F:DNA binding"/>
    <property type="evidence" value="ECO:0007669"/>
    <property type="project" value="UniProtKB-KW"/>
</dbReference>
<dbReference type="PANTHER" id="PTHR45614">
    <property type="entry name" value="MYB PROTEIN-RELATED"/>
    <property type="match status" value="1"/>
</dbReference>